<sequence>MNEKNNIILAFDTCLDKMYVVLKEGKNILSSEIVENQGEKYHSAFLVSTIQSVLSKNNKKPQDINLIATNIGPGSFTGIRACTTVARVMAQQLQCKAVGISSLEILAHASKAVNPLVALDARKEKAYLYVDGEIKGAIPLEEVKELTESGKYTIITDNKLQPILGGISYQQESMPLGEILAELAEKKDCEGDWRRLKPLYIQPPPMG</sequence>
<dbReference type="NCBIfam" id="TIGR03725">
    <property type="entry name" value="T6A_YeaZ"/>
    <property type="match status" value="1"/>
</dbReference>
<protein>
    <submittedName>
        <fullName evidence="2">tRNA (Adenosine(37)-N6)-threonylcarbamoyltransferase complex dimerization subunit type 1 TsaB</fullName>
    </submittedName>
</protein>
<dbReference type="InterPro" id="IPR000905">
    <property type="entry name" value="Gcp-like_dom"/>
</dbReference>
<reference evidence="2" key="1">
    <citation type="submission" date="2020-10" db="EMBL/GenBank/DDBJ databases">
        <authorList>
            <person name="Gilroy R."/>
        </authorList>
    </citation>
    <scope>NUCLEOTIDE SEQUENCE</scope>
    <source>
        <strain evidence="2">10192</strain>
    </source>
</reference>
<reference evidence="2" key="2">
    <citation type="journal article" date="2021" name="PeerJ">
        <title>Extensive microbial diversity within the chicken gut microbiome revealed by metagenomics and culture.</title>
        <authorList>
            <person name="Gilroy R."/>
            <person name="Ravi A."/>
            <person name="Getino M."/>
            <person name="Pursley I."/>
            <person name="Horton D.L."/>
            <person name="Alikhan N.F."/>
            <person name="Baker D."/>
            <person name="Gharbi K."/>
            <person name="Hall N."/>
            <person name="Watson M."/>
            <person name="Adriaenssens E.M."/>
            <person name="Foster-Nyarko E."/>
            <person name="Jarju S."/>
            <person name="Secka A."/>
            <person name="Antonio M."/>
            <person name="Oren A."/>
            <person name="Chaudhuri R.R."/>
            <person name="La Ragione R."/>
            <person name="Hildebrand F."/>
            <person name="Pallen M.J."/>
        </authorList>
    </citation>
    <scope>NUCLEOTIDE SEQUENCE</scope>
    <source>
        <strain evidence="2">10192</strain>
    </source>
</reference>
<dbReference type="PANTHER" id="PTHR11735">
    <property type="entry name" value="TRNA N6-ADENOSINE THREONYLCARBAMOYLTRANSFERASE"/>
    <property type="match status" value="1"/>
</dbReference>
<dbReference type="SUPFAM" id="SSF53067">
    <property type="entry name" value="Actin-like ATPase domain"/>
    <property type="match status" value="1"/>
</dbReference>
<dbReference type="InterPro" id="IPR022496">
    <property type="entry name" value="T6A_TsaB"/>
</dbReference>
<dbReference type="Proteomes" id="UP000823632">
    <property type="component" value="Unassembled WGS sequence"/>
</dbReference>
<evidence type="ECO:0000313" key="2">
    <source>
        <dbReference type="EMBL" id="MBO8430422.1"/>
    </source>
</evidence>
<proteinExistence type="predicted"/>
<dbReference type="GO" id="GO:0002949">
    <property type="term" value="P:tRNA threonylcarbamoyladenosine modification"/>
    <property type="evidence" value="ECO:0007669"/>
    <property type="project" value="InterPro"/>
</dbReference>
<evidence type="ECO:0000313" key="3">
    <source>
        <dbReference type="Proteomes" id="UP000823632"/>
    </source>
</evidence>
<name>A0A9D9DNL7_9BACT</name>
<comment type="caution">
    <text evidence="2">The sequence shown here is derived from an EMBL/GenBank/DDBJ whole genome shotgun (WGS) entry which is preliminary data.</text>
</comment>
<dbReference type="Pfam" id="PF00814">
    <property type="entry name" value="TsaD"/>
    <property type="match status" value="1"/>
</dbReference>
<dbReference type="GO" id="GO:0005829">
    <property type="term" value="C:cytosol"/>
    <property type="evidence" value="ECO:0007669"/>
    <property type="project" value="TreeGrafter"/>
</dbReference>
<dbReference type="EMBL" id="JADIND010000077">
    <property type="protein sequence ID" value="MBO8430422.1"/>
    <property type="molecule type" value="Genomic_DNA"/>
</dbReference>
<gene>
    <name evidence="2" type="primary">tsaB</name>
    <name evidence="2" type="ORF">IAC76_03470</name>
</gene>
<feature type="domain" description="Gcp-like" evidence="1">
    <location>
        <begin position="38"/>
        <end position="134"/>
    </location>
</feature>
<dbReference type="InterPro" id="IPR043129">
    <property type="entry name" value="ATPase_NBD"/>
</dbReference>
<dbReference type="Gene3D" id="3.30.420.40">
    <property type="match status" value="1"/>
</dbReference>
<organism evidence="2 3">
    <name type="scientific">Candidatus Scatousia excrementipullorum</name>
    <dbReference type="NCBI Taxonomy" id="2840936"/>
    <lineage>
        <taxon>Bacteria</taxon>
        <taxon>Candidatus Scatousia</taxon>
    </lineage>
</organism>
<evidence type="ECO:0000259" key="1">
    <source>
        <dbReference type="Pfam" id="PF00814"/>
    </source>
</evidence>
<dbReference type="PANTHER" id="PTHR11735:SF11">
    <property type="entry name" value="TRNA THREONYLCARBAMOYLADENOSINE BIOSYNTHESIS PROTEIN TSAB"/>
    <property type="match status" value="1"/>
</dbReference>
<dbReference type="AlphaFoldDB" id="A0A9D9DNL7"/>
<accession>A0A9D9DNL7</accession>